<proteinExistence type="predicted"/>
<gene>
    <name evidence="1" type="ORF">C798_20370</name>
</gene>
<dbReference type="RefSeq" id="WP_017454523.1">
    <property type="nucleotide sequence ID" value="NZ_CP008956.1"/>
</dbReference>
<name>A0A6M3ZV23_9BURK</name>
<accession>A0A6M3ZV23</accession>
<protein>
    <submittedName>
        <fullName evidence="1">Uncharacterized protein</fullName>
    </submittedName>
</protein>
<sequence>MHLCFAGVQGVILSMHWLGDGMELSLDLRKKIQLVLGREILSGESGNVESFSAFSASDVAEIRTLEQRSGMLAIAYIRYRLQGNVELDRAVSYYGSVIQQGVPVEAWLKD</sequence>
<evidence type="ECO:0000313" key="2">
    <source>
        <dbReference type="Proteomes" id="UP000501648"/>
    </source>
</evidence>
<organism evidence="1 2">
    <name type="scientific">Herbaspirillum rubrisubalbicans Os34</name>
    <dbReference type="NCBI Taxonomy" id="1235827"/>
    <lineage>
        <taxon>Bacteria</taxon>
        <taxon>Pseudomonadati</taxon>
        <taxon>Pseudomonadota</taxon>
        <taxon>Betaproteobacteria</taxon>
        <taxon>Burkholderiales</taxon>
        <taxon>Oxalobacteraceae</taxon>
        <taxon>Herbaspirillum</taxon>
    </lineage>
</organism>
<dbReference type="AlphaFoldDB" id="A0A6M3ZV23"/>
<dbReference type="Proteomes" id="UP000501648">
    <property type="component" value="Chromosome"/>
</dbReference>
<reference evidence="1 2" key="1">
    <citation type="journal article" date="2012" name="J. Bacteriol.">
        <title>Genome sequence of the pathogenic Herbaspirillum seropedicae strain Os34, isolated from rice roots.</title>
        <authorList>
            <person name="Ye W."/>
            <person name="Ye S."/>
            <person name="Liu J."/>
            <person name="Chang S."/>
            <person name="Chen M."/>
            <person name="Zhu B."/>
            <person name="Guo L."/>
            <person name="An Q."/>
        </authorList>
    </citation>
    <scope>NUCLEOTIDE SEQUENCE [LARGE SCALE GENOMIC DNA]</scope>
    <source>
        <strain evidence="1 2">Os34</strain>
    </source>
</reference>
<evidence type="ECO:0000313" key="1">
    <source>
        <dbReference type="EMBL" id="QJQ02494.1"/>
    </source>
</evidence>
<dbReference type="EMBL" id="CP008956">
    <property type="protein sequence ID" value="QJQ02494.1"/>
    <property type="molecule type" value="Genomic_DNA"/>
</dbReference>